<accession>A0A9N9IAF3</accession>
<dbReference type="Proteomes" id="UP000789759">
    <property type="component" value="Unassembled WGS sequence"/>
</dbReference>
<name>A0A9N9IAF3_9GLOM</name>
<sequence length="93" mass="10906">MDAKDLPPIRTFNFIFEYGNESWTPHFVYPNHWRGGSTTNVSRQLGYDWQSPHIISTSVYASIAIYLTIIYTLSLMWEPSRRTCEINTSTHLY</sequence>
<organism evidence="2 3">
    <name type="scientific">Cetraspora pellucida</name>
    <dbReference type="NCBI Taxonomy" id="1433469"/>
    <lineage>
        <taxon>Eukaryota</taxon>
        <taxon>Fungi</taxon>
        <taxon>Fungi incertae sedis</taxon>
        <taxon>Mucoromycota</taxon>
        <taxon>Glomeromycotina</taxon>
        <taxon>Glomeromycetes</taxon>
        <taxon>Diversisporales</taxon>
        <taxon>Gigasporaceae</taxon>
        <taxon>Cetraspora</taxon>
    </lineage>
</organism>
<gene>
    <name evidence="2" type="ORF">CPELLU_LOCUS13230</name>
</gene>
<keyword evidence="3" id="KW-1185">Reference proteome</keyword>
<evidence type="ECO:0000256" key="1">
    <source>
        <dbReference type="SAM" id="Phobius"/>
    </source>
</evidence>
<protein>
    <submittedName>
        <fullName evidence="2">10613_t:CDS:1</fullName>
    </submittedName>
</protein>
<dbReference type="EMBL" id="CAJVQA010013788">
    <property type="protein sequence ID" value="CAG8726841.1"/>
    <property type="molecule type" value="Genomic_DNA"/>
</dbReference>
<feature type="transmembrane region" description="Helical" evidence="1">
    <location>
        <begin position="54"/>
        <end position="73"/>
    </location>
</feature>
<evidence type="ECO:0000313" key="2">
    <source>
        <dbReference type="EMBL" id="CAG8726841.1"/>
    </source>
</evidence>
<keyword evidence="1" id="KW-0472">Membrane</keyword>
<comment type="caution">
    <text evidence="2">The sequence shown here is derived from an EMBL/GenBank/DDBJ whole genome shotgun (WGS) entry which is preliminary data.</text>
</comment>
<proteinExistence type="predicted"/>
<reference evidence="2" key="1">
    <citation type="submission" date="2021-06" db="EMBL/GenBank/DDBJ databases">
        <authorList>
            <person name="Kallberg Y."/>
            <person name="Tangrot J."/>
            <person name="Rosling A."/>
        </authorList>
    </citation>
    <scope>NUCLEOTIDE SEQUENCE</scope>
    <source>
        <strain evidence="2">FL966</strain>
    </source>
</reference>
<keyword evidence="1" id="KW-0812">Transmembrane</keyword>
<dbReference type="AlphaFoldDB" id="A0A9N9IAF3"/>
<dbReference type="OrthoDB" id="2398446at2759"/>
<evidence type="ECO:0000313" key="3">
    <source>
        <dbReference type="Proteomes" id="UP000789759"/>
    </source>
</evidence>
<keyword evidence="1" id="KW-1133">Transmembrane helix</keyword>